<keyword evidence="2" id="KW-1185">Reference proteome</keyword>
<evidence type="ECO:0000313" key="2">
    <source>
        <dbReference type="Proteomes" id="UP000694395"/>
    </source>
</evidence>
<dbReference type="AlphaFoldDB" id="A0A8C7P9J2"/>
<sequence length="54" mass="6039">IRVFTFVFAGGRPSSYFLFLCEKDANFATNKKTLKPKEAIVLASVSSPRWLSAQ</sequence>
<accession>A0A8C7P9J2</accession>
<dbReference type="Proteomes" id="UP000694395">
    <property type="component" value="Chromosome 8"/>
</dbReference>
<reference evidence="1" key="1">
    <citation type="submission" date="2020-07" db="EMBL/GenBank/DDBJ databases">
        <title>A long reads based de novo assembly of the rainbow trout Arlee double haploid line genome.</title>
        <authorList>
            <person name="Gao G."/>
            <person name="Palti Y."/>
        </authorList>
    </citation>
    <scope>NUCLEOTIDE SEQUENCE [LARGE SCALE GENOMIC DNA]</scope>
</reference>
<proteinExistence type="predicted"/>
<organism evidence="1 2">
    <name type="scientific">Oncorhynchus mykiss</name>
    <name type="common">Rainbow trout</name>
    <name type="synonym">Salmo gairdneri</name>
    <dbReference type="NCBI Taxonomy" id="8022"/>
    <lineage>
        <taxon>Eukaryota</taxon>
        <taxon>Metazoa</taxon>
        <taxon>Chordata</taxon>
        <taxon>Craniata</taxon>
        <taxon>Vertebrata</taxon>
        <taxon>Euteleostomi</taxon>
        <taxon>Actinopterygii</taxon>
        <taxon>Neopterygii</taxon>
        <taxon>Teleostei</taxon>
        <taxon>Protacanthopterygii</taxon>
        <taxon>Salmoniformes</taxon>
        <taxon>Salmonidae</taxon>
        <taxon>Salmoninae</taxon>
        <taxon>Oncorhynchus</taxon>
    </lineage>
</organism>
<reference evidence="1" key="2">
    <citation type="submission" date="2025-08" db="UniProtKB">
        <authorList>
            <consortium name="Ensembl"/>
        </authorList>
    </citation>
    <scope>IDENTIFICATION</scope>
</reference>
<protein>
    <submittedName>
        <fullName evidence="1">Uncharacterized protein</fullName>
    </submittedName>
</protein>
<evidence type="ECO:0000313" key="1">
    <source>
        <dbReference type="Ensembl" id="ENSOMYP00000019456.1"/>
    </source>
</evidence>
<reference evidence="1" key="3">
    <citation type="submission" date="2025-09" db="UniProtKB">
        <authorList>
            <consortium name="Ensembl"/>
        </authorList>
    </citation>
    <scope>IDENTIFICATION</scope>
</reference>
<name>A0A8C7P9J2_ONCMY</name>
<dbReference type="Ensembl" id="ENSOMYT00000021385.2">
    <property type="protein sequence ID" value="ENSOMYP00000019456.1"/>
    <property type="gene ID" value="ENSOMYG00000009432.2"/>
</dbReference>